<organism evidence="1 2">
    <name type="scientific">Oryza meyeriana var. granulata</name>
    <dbReference type="NCBI Taxonomy" id="110450"/>
    <lineage>
        <taxon>Eukaryota</taxon>
        <taxon>Viridiplantae</taxon>
        <taxon>Streptophyta</taxon>
        <taxon>Embryophyta</taxon>
        <taxon>Tracheophyta</taxon>
        <taxon>Spermatophyta</taxon>
        <taxon>Magnoliopsida</taxon>
        <taxon>Liliopsida</taxon>
        <taxon>Poales</taxon>
        <taxon>Poaceae</taxon>
        <taxon>BOP clade</taxon>
        <taxon>Oryzoideae</taxon>
        <taxon>Oryzeae</taxon>
        <taxon>Oryzinae</taxon>
        <taxon>Oryza</taxon>
        <taxon>Oryza meyeriana</taxon>
    </lineage>
</organism>
<keyword evidence="2" id="KW-1185">Reference proteome</keyword>
<dbReference type="AlphaFoldDB" id="A0A6G1C446"/>
<evidence type="ECO:0000313" key="2">
    <source>
        <dbReference type="Proteomes" id="UP000479710"/>
    </source>
</evidence>
<protein>
    <submittedName>
        <fullName evidence="1">Uncharacterized protein</fullName>
    </submittedName>
</protein>
<sequence>MSKQRGRERKGGGARGSVLGGYFSKETRLVGGWRRWWFSKAVLVGRSRGRELEARRLSPTHFFWCATNKMVYMDSLLSELWEKLRAGLFSGGNDSLGA</sequence>
<dbReference type="EMBL" id="SPHZ02000010">
    <property type="protein sequence ID" value="KAF0894737.1"/>
    <property type="molecule type" value="Genomic_DNA"/>
</dbReference>
<comment type="caution">
    <text evidence="1">The sequence shown here is derived from an EMBL/GenBank/DDBJ whole genome shotgun (WGS) entry which is preliminary data.</text>
</comment>
<name>A0A6G1C446_9ORYZ</name>
<accession>A0A6G1C446</accession>
<gene>
    <name evidence="1" type="ORF">E2562_002024</name>
</gene>
<proteinExistence type="predicted"/>
<dbReference type="Proteomes" id="UP000479710">
    <property type="component" value="Unassembled WGS sequence"/>
</dbReference>
<reference evidence="1 2" key="1">
    <citation type="submission" date="2019-11" db="EMBL/GenBank/DDBJ databases">
        <title>Whole genome sequence of Oryza granulata.</title>
        <authorList>
            <person name="Li W."/>
        </authorList>
    </citation>
    <scope>NUCLEOTIDE SEQUENCE [LARGE SCALE GENOMIC DNA]</scope>
    <source>
        <strain evidence="2">cv. Menghai</strain>
        <tissue evidence="1">Leaf</tissue>
    </source>
</reference>
<evidence type="ECO:0000313" key="1">
    <source>
        <dbReference type="EMBL" id="KAF0894737.1"/>
    </source>
</evidence>